<keyword evidence="2" id="KW-1185">Reference proteome</keyword>
<name>A0A2H3D3N3_ARMGA</name>
<proteinExistence type="predicted"/>
<sequence>MIPASRIVEKQSDTCYKSHVTPIDSVLLLPSTAGNETSVKARIFSVEPNGRIPFGAGPENKFGEGPNIKLCDLYWALVRVMRMREKKGSAPQLQKKTYPYSQTWDLNPNLFEPEHLAA</sequence>
<dbReference type="Proteomes" id="UP000217790">
    <property type="component" value="Unassembled WGS sequence"/>
</dbReference>
<dbReference type="AlphaFoldDB" id="A0A2H3D3N3"/>
<protein>
    <submittedName>
        <fullName evidence="1">Uncharacterized protein</fullName>
    </submittedName>
</protein>
<accession>A0A2H3D3N3</accession>
<dbReference type="EMBL" id="KZ293691">
    <property type="protein sequence ID" value="PBK85388.1"/>
    <property type="molecule type" value="Genomic_DNA"/>
</dbReference>
<organism evidence="1 2">
    <name type="scientific">Armillaria gallica</name>
    <name type="common">Bulbous honey fungus</name>
    <name type="synonym">Armillaria bulbosa</name>
    <dbReference type="NCBI Taxonomy" id="47427"/>
    <lineage>
        <taxon>Eukaryota</taxon>
        <taxon>Fungi</taxon>
        <taxon>Dikarya</taxon>
        <taxon>Basidiomycota</taxon>
        <taxon>Agaricomycotina</taxon>
        <taxon>Agaricomycetes</taxon>
        <taxon>Agaricomycetidae</taxon>
        <taxon>Agaricales</taxon>
        <taxon>Marasmiineae</taxon>
        <taxon>Physalacriaceae</taxon>
        <taxon>Armillaria</taxon>
    </lineage>
</organism>
<reference evidence="2" key="1">
    <citation type="journal article" date="2017" name="Nat. Ecol. Evol.">
        <title>Genome expansion and lineage-specific genetic innovations in the forest pathogenic fungi Armillaria.</title>
        <authorList>
            <person name="Sipos G."/>
            <person name="Prasanna A.N."/>
            <person name="Walter M.C."/>
            <person name="O'Connor E."/>
            <person name="Balint B."/>
            <person name="Krizsan K."/>
            <person name="Kiss B."/>
            <person name="Hess J."/>
            <person name="Varga T."/>
            <person name="Slot J."/>
            <person name="Riley R."/>
            <person name="Boka B."/>
            <person name="Rigling D."/>
            <person name="Barry K."/>
            <person name="Lee J."/>
            <person name="Mihaltcheva S."/>
            <person name="LaButti K."/>
            <person name="Lipzen A."/>
            <person name="Waldron R."/>
            <person name="Moloney N.M."/>
            <person name="Sperisen C."/>
            <person name="Kredics L."/>
            <person name="Vagvoelgyi C."/>
            <person name="Patrignani A."/>
            <person name="Fitzpatrick D."/>
            <person name="Nagy I."/>
            <person name="Doyle S."/>
            <person name="Anderson J.B."/>
            <person name="Grigoriev I.V."/>
            <person name="Gueldener U."/>
            <person name="Muensterkoetter M."/>
            <person name="Nagy L.G."/>
        </authorList>
    </citation>
    <scope>NUCLEOTIDE SEQUENCE [LARGE SCALE GENOMIC DNA]</scope>
    <source>
        <strain evidence="2">Ar21-2</strain>
    </source>
</reference>
<dbReference type="InParanoid" id="A0A2H3D3N3"/>
<evidence type="ECO:0000313" key="2">
    <source>
        <dbReference type="Proteomes" id="UP000217790"/>
    </source>
</evidence>
<gene>
    <name evidence="1" type="ORF">ARMGADRAFT_1036424</name>
</gene>
<dbReference type="OrthoDB" id="2833246at2759"/>
<evidence type="ECO:0000313" key="1">
    <source>
        <dbReference type="EMBL" id="PBK85388.1"/>
    </source>
</evidence>